<dbReference type="InterPro" id="IPR036273">
    <property type="entry name" value="CRAL/TRIO_N_dom_sf"/>
</dbReference>
<dbReference type="Gene3D" id="1.10.8.20">
    <property type="entry name" value="N-terminal domain of phosphatidylinositol transfer protein sec14p"/>
    <property type="match status" value="1"/>
</dbReference>
<evidence type="ECO:0000313" key="3">
    <source>
        <dbReference type="Proteomes" id="UP001642520"/>
    </source>
</evidence>
<dbReference type="SMART" id="SM01100">
    <property type="entry name" value="CRAL_TRIO_N"/>
    <property type="match status" value="1"/>
</dbReference>
<dbReference type="InterPro" id="IPR036865">
    <property type="entry name" value="CRAL-TRIO_dom_sf"/>
</dbReference>
<dbReference type="Proteomes" id="UP001642520">
    <property type="component" value="Unassembled WGS sequence"/>
</dbReference>
<dbReference type="CDD" id="cd00170">
    <property type="entry name" value="SEC14"/>
    <property type="match status" value="1"/>
</dbReference>
<organism evidence="2 3">
    <name type="scientific">Xylocopa violacea</name>
    <name type="common">Violet carpenter bee</name>
    <name type="synonym">Apis violacea</name>
    <dbReference type="NCBI Taxonomy" id="135666"/>
    <lineage>
        <taxon>Eukaryota</taxon>
        <taxon>Metazoa</taxon>
        <taxon>Ecdysozoa</taxon>
        <taxon>Arthropoda</taxon>
        <taxon>Hexapoda</taxon>
        <taxon>Insecta</taxon>
        <taxon>Pterygota</taxon>
        <taxon>Neoptera</taxon>
        <taxon>Endopterygota</taxon>
        <taxon>Hymenoptera</taxon>
        <taxon>Apocrita</taxon>
        <taxon>Aculeata</taxon>
        <taxon>Apoidea</taxon>
        <taxon>Anthophila</taxon>
        <taxon>Apidae</taxon>
        <taxon>Xylocopa</taxon>
        <taxon>Xylocopa</taxon>
    </lineage>
</organism>
<reference evidence="2 3" key="1">
    <citation type="submission" date="2024-08" db="EMBL/GenBank/DDBJ databases">
        <authorList>
            <person name="Will J Nash"/>
            <person name="Angela Man"/>
            <person name="Seanna McTaggart"/>
            <person name="Kendall Baker"/>
            <person name="Tom Barker"/>
            <person name="Leah Catchpole"/>
            <person name="Alex Durrant"/>
            <person name="Karim Gharbi"/>
            <person name="Naomi Irish"/>
            <person name="Gemy Kaithakottil"/>
            <person name="Debby Ku"/>
            <person name="Aaliyah Providence"/>
            <person name="Felix Shaw"/>
            <person name="David Swarbreck"/>
            <person name="Chris Watkins"/>
            <person name="Ann M. McCartney"/>
            <person name="Giulio Formenti"/>
            <person name="Alice Mouton"/>
            <person name="Noel Vella"/>
            <person name="Bjorn M von Reumont"/>
            <person name="Adriana Vella"/>
            <person name="Wilfried Haerty"/>
        </authorList>
    </citation>
    <scope>NUCLEOTIDE SEQUENCE [LARGE SCALE GENOMIC DNA]</scope>
</reference>
<accession>A0ABP1NBR5</accession>
<protein>
    <recommendedName>
        <fullName evidence="1">CRAL-TRIO domain-containing protein</fullName>
    </recommendedName>
</protein>
<dbReference type="Gene3D" id="1.20.5.1200">
    <property type="entry name" value="Alpha-tocopherol transfer"/>
    <property type="match status" value="1"/>
</dbReference>
<dbReference type="Gene3D" id="3.40.525.10">
    <property type="entry name" value="CRAL-TRIO lipid binding domain"/>
    <property type="match status" value="1"/>
</dbReference>
<proteinExistence type="predicted"/>
<dbReference type="PANTHER" id="PTHR10174:SF224">
    <property type="entry name" value="RETINOL-BINDING PROTEIN PINTA"/>
    <property type="match status" value="1"/>
</dbReference>
<dbReference type="EMBL" id="CAXAJV020001288">
    <property type="protein sequence ID" value="CAL7938442.1"/>
    <property type="molecule type" value="Genomic_DNA"/>
</dbReference>
<dbReference type="SUPFAM" id="SSF52087">
    <property type="entry name" value="CRAL/TRIO domain"/>
    <property type="match status" value="1"/>
</dbReference>
<dbReference type="InterPro" id="IPR001251">
    <property type="entry name" value="CRAL-TRIO_dom"/>
</dbReference>
<name>A0ABP1NBR5_XYLVO</name>
<dbReference type="InterPro" id="IPR011074">
    <property type="entry name" value="CRAL/TRIO_N_dom"/>
</dbReference>
<dbReference type="PROSITE" id="PS50191">
    <property type="entry name" value="CRAL_TRIO"/>
    <property type="match status" value="1"/>
</dbReference>
<dbReference type="PANTHER" id="PTHR10174">
    <property type="entry name" value="ALPHA-TOCOPHEROL TRANSFER PROTEIN-RELATED"/>
    <property type="match status" value="1"/>
</dbReference>
<comment type="caution">
    <text evidence="2">The sequence shown here is derived from an EMBL/GenBank/DDBJ whole genome shotgun (WGS) entry which is preliminary data.</text>
</comment>
<evidence type="ECO:0000313" key="2">
    <source>
        <dbReference type="EMBL" id="CAL7938442.1"/>
    </source>
</evidence>
<dbReference type="Pfam" id="PF00650">
    <property type="entry name" value="CRAL_TRIO"/>
    <property type="match status" value="1"/>
</dbReference>
<keyword evidence="3" id="KW-1185">Reference proteome</keyword>
<dbReference type="Pfam" id="PF03765">
    <property type="entry name" value="CRAL_TRIO_N"/>
    <property type="match status" value="1"/>
</dbReference>
<gene>
    <name evidence="2" type="ORF">XYLVIOL_LOCUS3285</name>
</gene>
<dbReference type="SMART" id="SM00516">
    <property type="entry name" value="SEC14"/>
    <property type="match status" value="1"/>
</dbReference>
<sequence>MSTPSEYICQLSAEEKAYAAANLNETDEIRPIRIAEIRQWIMENEDLHAPTDDFFILRFLRACKFNTEKTKSKLRNYHKQRTNLPEWYSERDPFLPELEEFFDLGDTFARTRKIASLGFLCSFRVLLPLRKLDNEGRMVVIIRAAVHSPSRHKMSDMLKASLMILDLALRDHEPVTIHGITAILDIGGITYEHVLQLPPNVIKNLVHAWQGCYPVRIYSLDFINAHRFVNAVLNIFRSFMNNKLKQRVHTHARGKLKLYESLPINILPEEYGGSNGTVKELSEYWKRAARENREWFAEEEKYKLTLIK</sequence>
<evidence type="ECO:0000259" key="1">
    <source>
        <dbReference type="PROSITE" id="PS50191"/>
    </source>
</evidence>
<feature type="domain" description="CRAL-TRIO" evidence="1">
    <location>
        <begin position="126"/>
        <end position="279"/>
    </location>
</feature>
<dbReference type="SUPFAM" id="SSF46938">
    <property type="entry name" value="CRAL/TRIO N-terminal domain"/>
    <property type="match status" value="1"/>
</dbReference>